<dbReference type="InterPro" id="IPR012349">
    <property type="entry name" value="Split_barrel_FMN-bd"/>
</dbReference>
<name>A0A2S5BG20_9BASI</name>
<evidence type="ECO:0000259" key="2">
    <source>
        <dbReference type="Pfam" id="PF16242"/>
    </source>
</evidence>
<dbReference type="InterPro" id="IPR052917">
    <property type="entry name" value="Stress-Dev_Protein"/>
</dbReference>
<evidence type="ECO:0000256" key="1">
    <source>
        <dbReference type="SAM" id="MobiDB-lite"/>
    </source>
</evidence>
<protein>
    <recommendedName>
        <fullName evidence="2">General stress protein FMN-binding split barrel domain-containing protein</fullName>
    </recommendedName>
</protein>
<dbReference type="SUPFAM" id="SSF50475">
    <property type="entry name" value="FMN-binding split barrel"/>
    <property type="match status" value="1"/>
</dbReference>
<proteinExistence type="predicted"/>
<feature type="compositionally biased region" description="Polar residues" evidence="1">
    <location>
        <begin position="46"/>
        <end position="61"/>
    </location>
</feature>
<accession>A0A2S5BG20</accession>
<evidence type="ECO:0000313" key="3">
    <source>
        <dbReference type="EMBL" id="POY75714.1"/>
    </source>
</evidence>
<evidence type="ECO:0000313" key="4">
    <source>
        <dbReference type="Proteomes" id="UP000237144"/>
    </source>
</evidence>
<reference evidence="3 4" key="1">
    <citation type="journal article" date="2018" name="Front. Microbiol.">
        <title>Prospects for Fungal Bioremediation of Acidic Radioactive Waste Sites: Characterization and Genome Sequence of Rhodotorula taiwanensis MD1149.</title>
        <authorList>
            <person name="Tkavc R."/>
            <person name="Matrosova V.Y."/>
            <person name="Grichenko O.E."/>
            <person name="Gostincar C."/>
            <person name="Volpe R.P."/>
            <person name="Klimenkova P."/>
            <person name="Gaidamakova E.K."/>
            <person name="Zhou C.E."/>
            <person name="Stewart B.J."/>
            <person name="Lyman M.G."/>
            <person name="Malfatti S.A."/>
            <person name="Rubinfeld B."/>
            <person name="Courtot M."/>
            <person name="Singh J."/>
            <person name="Dalgard C.L."/>
            <person name="Hamilton T."/>
            <person name="Frey K.G."/>
            <person name="Gunde-Cimerman N."/>
            <person name="Dugan L."/>
            <person name="Daly M.J."/>
        </authorList>
    </citation>
    <scope>NUCLEOTIDE SEQUENCE [LARGE SCALE GENOMIC DNA]</scope>
    <source>
        <strain evidence="3 4">MD1149</strain>
    </source>
</reference>
<dbReference type="PANTHER" id="PTHR34818">
    <property type="entry name" value="PROTEIN BLI-3"/>
    <property type="match status" value="1"/>
</dbReference>
<dbReference type="Proteomes" id="UP000237144">
    <property type="component" value="Unassembled WGS sequence"/>
</dbReference>
<dbReference type="InterPro" id="IPR038725">
    <property type="entry name" value="YdaG_split_barrel_FMN-bd"/>
</dbReference>
<dbReference type="EMBL" id="PJQD01000013">
    <property type="protein sequence ID" value="POY75714.1"/>
    <property type="molecule type" value="Genomic_DNA"/>
</dbReference>
<sequence length="256" mass="27382">MSLSLTRTNATSIVRLASAPVRSAAAAAAVRPATLSSTLPRIRPTPLSSPARTRPLNSTTVKMAPNDPYTAKAMSDASPSEKMEEMRKIIKEAKFGMLVTRSSDGQLHSRAMAPASHKGLVFQFIANTDSGKFDELEHDENVNVAFSDPSSTDWASVAGKAKVVKDEATIKDLWNPMIKSWFGDLKDGVRTGEPGDPRIGVIQVIPSEWVKTKTSLGQMVEVAKGAVTGETAAPGHLRVISASDLELARKTEGQSI</sequence>
<dbReference type="OrthoDB" id="434253at2759"/>
<dbReference type="STRING" id="741276.A0A2S5BG20"/>
<comment type="caution">
    <text evidence="3">The sequence shown here is derived from an EMBL/GenBank/DDBJ whole genome shotgun (WGS) entry which is preliminary data.</text>
</comment>
<dbReference type="PANTHER" id="PTHR34818:SF1">
    <property type="entry name" value="PROTEIN BLI-3"/>
    <property type="match status" value="1"/>
</dbReference>
<dbReference type="Pfam" id="PF16242">
    <property type="entry name" value="Pyrid_ox_like"/>
    <property type="match status" value="1"/>
</dbReference>
<dbReference type="Gene3D" id="2.30.110.10">
    <property type="entry name" value="Electron Transport, Fmn-binding Protein, Chain A"/>
    <property type="match status" value="1"/>
</dbReference>
<organism evidence="3 4">
    <name type="scientific">Rhodotorula taiwanensis</name>
    <dbReference type="NCBI Taxonomy" id="741276"/>
    <lineage>
        <taxon>Eukaryota</taxon>
        <taxon>Fungi</taxon>
        <taxon>Dikarya</taxon>
        <taxon>Basidiomycota</taxon>
        <taxon>Pucciniomycotina</taxon>
        <taxon>Microbotryomycetes</taxon>
        <taxon>Sporidiobolales</taxon>
        <taxon>Sporidiobolaceae</taxon>
        <taxon>Rhodotorula</taxon>
    </lineage>
</organism>
<gene>
    <name evidence="3" type="ORF">BMF94_1337</name>
</gene>
<feature type="domain" description="General stress protein FMN-binding split barrel" evidence="2">
    <location>
        <begin position="81"/>
        <end position="231"/>
    </location>
</feature>
<dbReference type="AlphaFoldDB" id="A0A2S5BG20"/>
<feature type="region of interest" description="Disordered" evidence="1">
    <location>
        <begin position="39"/>
        <end position="81"/>
    </location>
</feature>
<keyword evidence="4" id="KW-1185">Reference proteome</keyword>